<organism evidence="1 2">
    <name type="scientific">Rotaria sordida</name>
    <dbReference type="NCBI Taxonomy" id="392033"/>
    <lineage>
        <taxon>Eukaryota</taxon>
        <taxon>Metazoa</taxon>
        <taxon>Spiralia</taxon>
        <taxon>Gnathifera</taxon>
        <taxon>Rotifera</taxon>
        <taxon>Eurotatoria</taxon>
        <taxon>Bdelloidea</taxon>
        <taxon>Philodinida</taxon>
        <taxon>Philodinidae</taxon>
        <taxon>Rotaria</taxon>
    </lineage>
</organism>
<evidence type="ECO:0000313" key="2">
    <source>
        <dbReference type="Proteomes" id="UP000663836"/>
    </source>
</evidence>
<accession>A0A820L868</accession>
<gene>
    <name evidence="1" type="ORF">JBS370_LOCUS42054</name>
</gene>
<feature type="non-terminal residue" evidence="1">
    <location>
        <position position="1"/>
    </location>
</feature>
<protein>
    <submittedName>
        <fullName evidence="1">Uncharacterized protein</fullName>
    </submittedName>
</protein>
<sequence length="93" mass="10913">HRTIGHHRNVFNLIYISPSTSQHHIHHEHHNITFTMNIRTSHSPSSSIKCSDNGLIMLENSQYTIFLLLSSLDIIFKKEKNKEKEKTKYFIVV</sequence>
<proteinExistence type="predicted"/>
<evidence type="ECO:0000313" key="1">
    <source>
        <dbReference type="EMBL" id="CAF4355188.1"/>
    </source>
</evidence>
<reference evidence="1" key="1">
    <citation type="submission" date="2021-02" db="EMBL/GenBank/DDBJ databases">
        <authorList>
            <person name="Nowell W R."/>
        </authorList>
    </citation>
    <scope>NUCLEOTIDE SEQUENCE</scope>
</reference>
<dbReference type="AlphaFoldDB" id="A0A820L868"/>
<dbReference type="Proteomes" id="UP000663836">
    <property type="component" value="Unassembled WGS sequence"/>
</dbReference>
<name>A0A820L868_9BILA</name>
<dbReference type="EMBL" id="CAJOBD010052290">
    <property type="protein sequence ID" value="CAF4355188.1"/>
    <property type="molecule type" value="Genomic_DNA"/>
</dbReference>
<comment type="caution">
    <text evidence="1">The sequence shown here is derived from an EMBL/GenBank/DDBJ whole genome shotgun (WGS) entry which is preliminary data.</text>
</comment>